<dbReference type="EMBL" id="HBFB01033840">
    <property type="protein sequence ID" value="CAD8694798.1"/>
    <property type="molecule type" value="Transcribed_RNA"/>
</dbReference>
<name>A0A7S0X1Q8_9CHLO</name>
<accession>A0A7S0X1Q8</accession>
<evidence type="ECO:0000313" key="1">
    <source>
        <dbReference type="EMBL" id="CAD8694798.1"/>
    </source>
</evidence>
<dbReference type="GO" id="GO:0031514">
    <property type="term" value="C:motile cilium"/>
    <property type="evidence" value="ECO:0007669"/>
    <property type="project" value="TreeGrafter"/>
</dbReference>
<dbReference type="PANTHER" id="PTHR24274">
    <property type="entry name" value="CILIA- AND FLAGELLA-ASSOCIATED PROTEIN 161"/>
    <property type="match status" value="1"/>
</dbReference>
<reference evidence="1" key="1">
    <citation type="submission" date="2021-01" db="EMBL/GenBank/DDBJ databases">
        <authorList>
            <person name="Corre E."/>
            <person name="Pelletier E."/>
            <person name="Niang G."/>
            <person name="Scheremetjew M."/>
            <person name="Finn R."/>
            <person name="Kale V."/>
            <person name="Holt S."/>
            <person name="Cochrane G."/>
            <person name="Meng A."/>
            <person name="Brown T."/>
            <person name="Cohen L."/>
        </authorList>
    </citation>
    <scope>NUCLEOTIDE SEQUENCE</scope>
    <source>
        <strain evidence="1">SAG 11-49</strain>
    </source>
</reference>
<protein>
    <submittedName>
        <fullName evidence="1">Uncharacterized protein</fullName>
    </submittedName>
</protein>
<proteinExistence type="predicted"/>
<sequence length="407" mass="44322">MGGHDHLRDSAKYASTVLIGNWLEERELRRSALKDLVSKKTTGTLRLDRFHTKMSTALQEVELSKTQDDPFAHFGDVIQLVHLETSSVLACDVDDVDSRPGEEACAATATTQVSHPCARNTFVLLRYVPPANSPLEPDYGDEVLRYGMKVRLAAYPLATGQEVDAAGGSRPLCLFSKPVSQTHFAKYCRNQLVGFTYRNTFDTVWEVVTPDPGQRALANGLEVLAGAPVQLIHCATQKPLLVENQRYPNEFGMEWELTARTSSSKGMKSAMEQTTKGLLKGSLPKSESSDTWWAIMNGPKVASLPAPPPPAPASANSVVVGVMAELRVKYGSIEPLERKLITWSSKQAQLPADELVLLLRQVGLTTPDDAVQALARLFQPAQKAGVIDASALLAALREAEAMSTGRQ</sequence>
<dbReference type="AlphaFoldDB" id="A0A7S0X1Q8"/>
<dbReference type="Pfam" id="PF24569">
    <property type="entry name" value="CFAP161"/>
    <property type="match status" value="1"/>
</dbReference>
<dbReference type="PANTHER" id="PTHR24274:SF1">
    <property type="entry name" value="CILIA- AND FLAGELLA-ASSOCIATED PROTEIN 161"/>
    <property type="match status" value="1"/>
</dbReference>
<dbReference type="GO" id="GO:0060271">
    <property type="term" value="P:cilium assembly"/>
    <property type="evidence" value="ECO:0007669"/>
    <property type="project" value="TreeGrafter"/>
</dbReference>
<gene>
    <name evidence="1" type="ORF">CLEI1391_LOCUS18981</name>
</gene>
<dbReference type="InterPro" id="IPR055325">
    <property type="entry name" value="CF161"/>
</dbReference>
<organism evidence="1">
    <name type="scientific">Chlamydomonas leiostraca</name>
    <dbReference type="NCBI Taxonomy" id="1034604"/>
    <lineage>
        <taxon>Eukaryota</taxon>
        <taxon>Viridiplantae</taxon>
        <taxon>Chlorophyta</taxon>
        <taxon>core chlorophytes</taxon>
        <taxon>Chlorophyceae</taxon>
        <taxon>CS clade</taxon>
        <taxon>Chlamydomonadales</taxon>
        <taxon>Chlamydomonadaceae</taxon>
        <taxon>Chlamydomonas</taxon>
    </lineage>
</organism>